<reference evidence="3" key="1">
    <citation type="submission" date="2024-07" db="EMBL/GenBank/DDBJ databases">
        <title>Two chromosome-level genome assemblies of Korean endemic species Abeliophyllum distichum and Forsythia ovata (Oleaceae).</title>
        <authorList>
            <person name="Jang H."/>
        </authorList>
    </citation>
    <scope>NUCLEOTIDE SEQUENCE [LARGE SCALE GENOMIC DNA]</scope>
</reference>
<name>A0ABD1QER5_9LAMI</name>
<dbReference type="EMBL" id="JBFOLK010000011">
    <property type="protein sequence ID" value="KAL2474711.1"/>
    <property type="molecule type" value="Genomic_DNA"/>
</dbReference>
<dbReference type="Proteomes" id="UP001604336">
    <property type="component" value="Unassembled WGS sequence"/>
</dbReference>
<protein>
    <submittedName>
        <fullName evidence="2">Uncharacterized protein</fullName>
    </submittedName>
</protein>
<evidence type="ECO:0000313" key="2">
    <source>
        <dbReference type="EMBL" id="KAL2474711.1"/>
    </source>
</evidence>
<comment type="caution">
    <text evidence="2">The sequence shown here is derived from an EMBL/GenBank/DDBJ whole genome shotgun (WGS) entry which is preliminary data.</text>
</comment>
<evidence type="ECO:0000256" key="1">
    <source>
        <dbReference type="SAM" id="MobiDB-lite"/>
    </source>
</evidence>
<keyword evidence="3" id="KW-1185">Reference proteome</keyword>
<feature type="compositionally biased region" description="Low complexity" evidence="1">
    <location>
        <begin position="57"/>
        <end position="75"/>
    </location>
</feature>
<evidence type="ECO:0000313" key="3">
    <source>
        <dbReference type="Proteomes" id="UP001604336"/>
    </source>
</evidence>
<proteinExistence type="predicted"/>
<sequence>MCSGKSFYLKLGPHRRQKLPLPSGLGHLAAHSSQGTRLAQGPLPLGLGHLAARSFQGTMPRSRASPTRTRPPSGTFLPRNDGLAQGPLPLGLNHLAARSLGGTSLLKGLSHRDSTTYRLVPPKE</sequence>
<accession>A0ABD1QER5</accession>
<organism evidence="2 3">
    <name type="scientific">Abeliophyllum distichum</name>
    <dbReference type="NCBI Taxonomy" id="126358"/>
    <lineage>
        <taxon>Eukaryota</taxon>
        <taxon>Viridiplantae</taxon>
        <taxon>Streptophyta</taxon>
        <taxon>Embryophyta</taxon>
        <taxon>Tracheophyta</taxon>
        <taxon>Spermatophyta</taxon>
        <taxon>Magnoliopsida</taxon>
        <taxon>eudicotyledons</taxon>
        <taxon>Gunneridae</taxon>
        <taxon>Pentapetalae</taxon>
        <taxon>asterids</taxon>
        <taxon>lamiids</taxon>
        <taxon>Lamiales</taxon>
        <taxon>Oleaceae</taxon>
        <taxon>Forsythieae</taxon>
        <taxon>Abeliophyllum</taxon>
    </lineage>
</organism>
<feature type="region of interest" description="Disordered" evidence="1">
    <location>
        <begin position="57"/>
        <end position="85"/>
    </location>
</feature>
<gene>
    <name evidence="2" type="ORF">Adt_35447</name>
</gene>
<dbReference type="AlphaFoldDB" id="A0ABD1QER5"/>